<reference evidence="14 15" key="1">
    <citation type="journal article" date="2017" name="Curr. Biol.">
        <title>The Evolution of Venom by Co-option of Single-Copy Genes.</title>
        <authorList>
            <person name="Martinson E.O."/>
            <person name="Mrinalini"/>
            <person name="Kelkar Y.D."/>
            <person name="Chang C.H."/>
            <person name="Werren J.H."/>
        </authorList>
    </citation>
    <scope>NUCLEOTIDE SEQUENCE [LARGE SCALE GENOMIC DNA]</scope>
    <source>
        <strain evidence="14 15">Alberta</strain>
        <tissue evidence="14">Whole body</tissue>
    </source>
</reference>
<dbReference type="EMBL" id="NNAY01000307">
    <property type="protein sequence ID" value="OXU29322.1"/>
    <property type="molecule type" value="Genomic_DNA"/>
</dbReference>
<keyword evidence="5 12" id="KW-0812">Transmembrane</keyword>
<dbReference type="Proteomes" id="UP000215335">
    <property type="component" value="Unassembled WGS sequence"/>
</dbReference>
<keyword evidence="4" id="KW-0349">Heme</keyword>
<gene>
    <name evidence="14" type="ORF">TSAR_011392</name>
</gene>
<comment type="cofactor">
    <cofactor evidence="1">
        <name>heme b</name>
        <dbReference type="ChEBI" id="CHEBI:60344"/>
    </cofactor>
</comment>
<dbReference type="GO" id="GO:0046872">
    <property type="term" value="F:metal ion binding"/>
    <property type="evidence" value="ECO:0007669"/>
    <property type="project" value="UniProtKB-KW"/>
</dbReference>
<keyword evidence="9" id="KW-0408">Iron</keyword>
<dbReference type="STRING" id="543379.A0A232FF44"/>
<keyword evidence="7" id="KW-0249">Electron transport</keyword>
<evidence type="ECO:0000256" key="6">
    <source>
        <dbReference type="ARBA" id="ARBA00022723"/>
    </source>
</evidence>
<proteinExistence type="predicted"/>
<dbReference type="PANTHER" id="PTHR15422:SF43">
    <property type="entry name" value="ASCORBATE FERRIREDUCTASE (TRANSMEMBRANE)"/>
    <property type="match status" value="1"/>
</dbReference>
<evidence type="ECO:0000313" key="15">
    <source>
        <dbReference type="Proteomes" id="UP000215335"/>
    </source>
</evidence>
<comment type="subcellular location">
    <subcellularLocation>
        <location evidence="2">Membrane</location>
        <topology evidence="2">Multi-pass membrane protein</topology>
    </subcellularLocation>
</comment>
<evidence type="ECO:0000256" key="12">
    <source>
        <dbReference type="SAM" id="Phobius"/>
    </source>
</evidence>
<evidence type="ECO:0000256" key="10">
    <source>
        <dbReference type="ARBA" id="ARBA00023136"/>
    </source>
</evidence>
<feature type="transmembrane region" description="Helical" evidence="12">
    <location>
        <begin position="107"/>
        <end position="125"/>
    </location>
</feature>
<feature type="transmembrane region" description="Helical" evidence="12">
    <location>
        <begin position="210"/>
        <end position="232"/>
    </location>
</feature>
<dbReference type="GO" id="GO:0016020">
    <property type="term" value="C:membrane"/>
    <property type="evidence" value="ECO:0007669"/>
    <property type="project" value="UniProtKB-SubCell"/>
</dbReference>
<keyword evidence="15" id="KW-1185">Reference proteome</keyword>
<feature type="transmembrane region" description="Helical" evidence="12">
    <location>
        <begin position="31"/>
        <end position="55"/>
    </location>
</feature>
<evidence type="ECO:0000256" key="2">
    <source>
        <dbReference type="ARBA" id="ARBA00004141"/>
    </source>
</evidence>
<dbReference type="InterPro" id="IPR045150">
    <property type="entry name" value="CYB561D1/2"/>
</dbReference>
<feature type="transmembrane region" description="Helical" evidence="12">
    <location>
        <begin position="137"/>
        <end position="159"/>
    </location>
</feature>
<evidence type="ECO:0000259" key="13">
    <source>
        <dbReference type="PROSITE" id="PS50939"/>
    </source>
</evidence>
<feature type="transmembrane region" description="Helical" evidence="12">
    <location>
        <begin position="67"/>
        <end position="87"/>
    </location>
</feature>
<evidence type="ECO:0000256" key="7">
    <source>
        <dbReference type="ARBA" id="ARBA00022982"/>
    </source>
</evidence>
<keyword evidence="10 12" id="KW-0472">Membrane</keyword>
<comment type="caution">
    <text evidence="14">The sequence shown here is derived from an EMBL/GenBank/DDBJ whole genome shotgun (WGS) entry which is preliminary data.</text>
</comment>
<evidence type="ECO:0000256" key="8">
    <source>
        <dbReference type="ARBA" id="ARBA00022989"/>
    </source>
</evidence>
<accession>A0A232FF44</accession>
<evidence type="ECO:0000256" key="5">
    <source>
        <dbReference type="ARBA" id="ARBA00022692"/>
    </source>
</evidence>
<dbReference type="GO" id="GO:0140575">
    <property type="term" value="F:transmembrane monodehydroascorbate reductase activity"/>
    <property type="evidence" value="ECO:0007669"/>
    <property type="project" value="InterPro"/>
</dbReference>
<evidence type="ECO:0000256" key="3">
    <source>
        <dbReference type="ARBA" id="ARBA00022448"/>
    </source>
</evidence>
<organism evidence="14 15">
    <name type="scientific">Trichomalopsis sarcophagae</name>
    <dbReference type="NCBI Taxonomy" id="543379"/>
    <lineage>
        <taxon>Eukaryota</taxon>
        <taxon>Metazoa</taxon>
        <taxon>Ecdysozoa</taxon>
        <taxon>Arthropoda</taxon>
        <taxon>Hexapoda</taxon>
        <taxon>Insecta</taxon>
        <taxon>Pterygota</taxon>
        <taxon>Neoptera</taxon>
        <taxon>Endopterygota</taxon>
        <taxon>Hymenoptera</taxon>
        <taxon>Apocrita</taxon>
        <taxon>Proctotrupomorpha</taxon>
        <taxon>Chalcidoidea</taxon>
        <taxon>Pteromalidae</taxon>
        <taxon>Pteromalinae</taxon>
        <taxon>Trichomalopsis</taxon>
    </lineage>
</organism>
<evidence type="ECO:0000256" key="11">
    <source>
        <dbReference type="ARBA" id="ARBA00024225"/>
    </source>
</evidence>
<dbReference type="EC" id="7.2.1.3" evidence="11"/>
<keyword evidence="3" id="KW-0813">Transport</keyword>
<feature type="domain" description="Cytochrome b561" evidence="13">
    <location>
        <begin position="38"/>
        <end position="233"/>
    </location>
</feature>
<dbReference type="Pfam" id="PF03188">
    <property type="entry name" value="Cytochrom_B561"/>
    <property type="match status" value="1"/>
</dbReference>
<keyword evidence="6" id="KW-0479">Metal-binding</keyword>
<dbReference type="GO" id="GO:0140571">
    <property type="term" value="F:transmembrane ascorbate ferrireductase activity"/>
    <property type="evidence" value="ECO:0007669"/>
    <property type="project" value="UniProtKB-EC"/>
</dbReference>
<dbReference type="AlphaFoldDB" id="A0A232FF44"/>
<evidence type="ECO:0000256" key="1">
    <source>
        <dbReference type="ARBA" id="ARBA00001970"/>
    </source>
</evidence>
<evidence type="ECO:0000313" key="14">
    <source>
        <dbReference type="EMBL" id="OXU29322.1"/>
    </source>
</evidence>
<protein>
    <recommendedName>
        <fullName evidence="11">ascorbate ferrireductase (transmembrane)</fullName>
        <ecNumber evidence="11">7.2.1.3</ecNumber>
    </recommendedName>
</protein>
<dbReference type="InterPro" id="IPR006593">
    <property type="entry name" value="Cyt_b561/ferric_Rdtase_TM"/>
</dbReference>
<sequence>MANQQTSKSVGLESSLTCAESTSSDSNGCNFWQTVLVLCNVINHVLVLLTTGYLAYLSRDLSNVTNLHVLLCTIGYVLLMSEAIVTLTGENVWSRKLTRRFNSHLHWILQVLGAAFSITGVYVMYAQRRQHFRSVHALTGIASVGAIIGIFFTGLPALFAGRLRKVVRPVIGKFFHNFLGILCFVVGMVSQIHGYKKGWLIRQTSSEVSMVMIVTTAMITVFSLIGSLRSLWEQFKGLFKCR</sequence>
<name>A0A232FF44_9HYME</name>
<dbReference type="PANTHER" id="PTHR15422">
    <property type="entry name" value="OS05G0565100 PROTEIN"/>
    <property type="match status" value="1"/>
</dbReference>
<dbReference type="OrthoDB" id="432881at2759"/>
<feature type="transmembrane region" description="Helical" evidence="12">
    <location>
        <begin position="171"/>
        <end position="189"/>
    </location>
</feature>
<keyword evidence="8 12" id="KW-1133">Transmembrane helix</keyword>
<dbReference type="SMART" id="SM00665">
    <property type="entry name" value="B561"/>
    <property type="match status" value="1"/>
</dbReference>
<dbReference type="PROSITE" id="PS50939">
    <property type="entry name" value="CYTOCHROME_B561"/>
    <property type="match status" value="1"/>
</dbReference>
<dbReference type="Gene3D" id="1.20.120.1770">
    <property type="match status" value="1"/>
</dbReference>
<evidence type="ECO:0000256" key="9">
    <source>
        <dbReference type="ARBA" id="ARBA00023004"/>
    </source>
</evidence>
<evidence type="ECO:0000256" key="4">
    <source>
        <dbReference type="ARBA" id="ARBA00022617"/>
    </source>
</evidence>